<feature type="non-terminal residue" evidence="1">
    <location>
        <position position="227"/>
    </location>
</feature>
<organism evidence="1 2">
    <name type="scientific">Streblomastix strix</name>
    <dbReference type="NCBI Taxonomy" id="222440"/>
    <lineage>
        <taxon>Eukaryota</taxon>
        <taxon>Metamonada</taxon>
        <taxon>Preaxostyla</taxon>
        <taxon>Oxymonadida</taxon>
        <taxon>Streblomastigidae</taxon>
        <taxon>Streblomastix</taxon>
    </lineage>
</organism>
<feature type="non-terminal residue" evidence="1">
    <location>
        <position position="1"/>
    </location>
</feature>
<dbReference type="AlphaFoldDB" id="A0A5J4RKB8"/>
<accession>A0A5J4RKB8</accession>
<dbReference type="Proteomes" id="UP000324800">
    <property type="component" value="Unassembled WGS sequence"/>
</dbReference>
<dbReference type="EMBL" id="SNRW01042047">
    <property type="protein sequence ID" value="KAA6334108.1"/>
    <property type="molecule type" value="Genomic_DNA"/>
</dbReference>
<evidence type="ECO:0000313" key="2">
    <source>
        <dbReference type="Proteomes" id="UP000324800"/>
    </source>
</evidence>
<sequence>GLGGAIYSTLSGGQIELNQTQFISCESKSGGAVYSTISGTGKLIITNQCSFTSCKGTAGNGGALYASLSSISGSGGISITGSASTFTSCTVPRDSGHGGAIYLDLASGTETKYDLTGASYSTTTDKLNNAQYGKNLFIKAFDLSTAVPIHTTASPTKTKIGAGLDSYEKANPTNLMGYDNVIGTLAIPLYYVYTAVDPLVFHVNNPISPFQIGSGNNNKYCGHLGWP</sequence>
<evidence type="ECO:0000313" key="1">
    <source>
        <dbReference type="EMBL" id="KAA6334108.1"/>
    </source>
</evidence>
<gene>
    <name evidence="1" type="ORF">EZS28_053098</name>
</gene>
<comment type="caution">
    <text evidence="1">The sequence shown here is derived from an EMBL/GenBank/DDBJ whole genome shotgun (WGS) entry which is preliminary data.</text>
</comment>
<reference evidence="1 2" key="1">
    <citation type="submission" date="2019-03" db="EMBL/GenBank/DDBJ databases">
        <title>Single cell metagenomics reveals metabolic interactions within the superorganism composed of flagellate Streblomastix strix and complex community of Bacteroidetes bacteria on its surface.</title>
        <authorList>
            <person name="Treitli S.C."/>
            <person name="Kolisko M."/>
            <person name="Husnik F."/>
            <person name="Keeling P."/>
            <person name="Hampl V."/>
        </authorList>
    </citation>
    <scope>NUCLEOTIDE SEQUENCE [LARGE SCALE GENOMIC DNA]</scope>
    <source>
        <strain evidence="1">ST1C</strain>
    </source>
</reference>
<protein>
    <submittedName>
        <fullName evidence="1">Uncharacterized protein</fullName>
    </submittedName>
</protein>
<proteinExistence type="predicted"/>
<name>A0A5J4RKB8_9EUKA</name>